<dbReference type="Proteomes" id="UP001560267">
    <property type="component" value="Unassembled WGS sequence"/>
</dbReference>
<keyword evidence="3" id="KW-1185">Reference proteome</keyword>
<organism evidence="2 3">
    <name type="scientific">Ferrimicrobium acidiphilum</name>
    <dbReference type="NCBI Taxonomy" id="121039"/>
    <lineage>
        <taxon>Bacteria</taxon>
        <taxon>Bacillati</taxon>
        <taxon>Actinomycetota</taxon>
        <taxon>Acidimicrobiia</taxon>
        <taxon>Acidimicrobiales</taxon>
        <taxon>Acidimicrobiaceae</taxon>
        <taxon>Ferrimicrobium</taxon>
    </lineage>
</organism>
<reference evidence="2 3" key="1">
    <citation type="submission" date="2024-07" db="EMBL/GenBank/DDBJ databases">
        <title>Draft Genome Sequence of Ferrimicrobium acidiphilum Strain YE2023, Isolated from a Pulp of Bioleach Reactor.</title>
        <authorList>
            <person name="Elkina Y.A."/>
            <person name="Bulaeva A.G."/>
            <person name="Beletsky A.V."/>
            <person name="Mardanov A.V."/>
        </authorList>
    </citation>
    <scope>NUCLEOTIDE SEQUENCE [LARGE SCALE GENOMIC DNA]</scope>
    <source>
        <strain evidence="2 3">YE2023</strain>
    </source>
</reference>
<evidence type="ECO:0000313" key="2">
    <source>
        <dbReference type="EMBL" id="MEX6430693.1"/>
    </source>
</evidence>
<accession>A0ABV3Y817</accession>
<protein>
    <recommendedName>
        <fullName evidence="4">Lipoprotein</fullName>
    </recommendedName>
</protein>
<feature type="signal peptide" evidence="1">
    <location>
        <begin position="1"/>
        <end position="29"/>
    </location>
</feature>
<gene>
    <name evidence="2" type="ORF">AB6A68_12735</name>
</gene>
<dbReference type="PROSITE" id="PS51257">
    <property type="entry name" value="PROKAR_LIPOPROTEIN"/>
    <property type="match status" value="1"/>
</dbReference>
<evidence type="ECO:0000256" key="1">
    <source>
        <dbReference type="SAM" id="SignalP"/>
    </source>
</evidence>
<comment type="caution">
    <text evidence="2">The sequence shown here is derived from an EMBL/GenBank/DDBJ whole genome shotgun (WGS) entry which is preliminary data.</text>
</comment>
<evidence type="ECO:0008006" key="4">
    <source>
        <dbReference type="Google" id="ProtNLM"/>
    </source>
</evidence>
<dbReference type="EMBL" id="JBFSHR010000073">
    <property type="protein sequence ID" value="MEX6430693.1"/>
    <property type="molecule type" value="Genomic_DNA"/>
</dbReference>
<proteinExistence type="predicted"/>
<evidence type="ECO:0000313" key="3">
    <source>
        <dbReference type="Proteomes" id="UP001560267"/>
    </source>
</evidence>
<sequence length="131" mass="13796">MRSDVPKRLIFVGSLFAASILLSACGASASSDATRACVLVHRSIRLYEAAKSVTKTQAHADLARAERLLAEAVSPANLAASTNTYWQALAGTLAEAQQLPESRLVVSLKAQCSAASANEGEYVVPYKSEGQ</sequence>
<keyword evidence="1" id="KW-0732">Signal</keyword>
<name>A0ABV3Y817_9ACTN</name>
<feature type="chain" id="PRO_5046829537" description="Lipoprotein" evidence="1">
    <location>
        <begin position="30"/>
        <end position="131"/>
    </location>
</feature>